<feature type="signal peptide" evidence="2">
    <location>
        <begin position="1"/>
        <end position="20"/>
    </location>
</feature>
<organism evidence="3 4">
    <name type="scientific">Polarella glacialis</name>
    <name type="common">Dinoflagellate</name>
    <dbReference type="NCBI Taxonomy" id="89957"/>
    <lineage>
        <taxon>Eukaryota</taxon>
        <taxon>Sar</taxon>
        <taxon>Alveolata</taxon>
        <taxon>Dinophyceae</taxon>
        <taxon>Suessiales</taxon>
        <taxon>Suessiaceae</taxon>
        <taxon>Polarella</taxon>
    </lineage>
</organism>
<dbReference type="PROSITE" id="PS51257">
    <property type="entry name" value="PROKAR_LIPOPROTEIN"/>
    <property type="match status" value="1"/>
</dbReference>
<keyword evidence="1" id="KW-1133">Transmembrane helix</keyword>
<comment type="caution">
    <text evidence="3">The sequence shown here is derived from an EMBL/GenBank/DDBJ whole genome shotgun (WGS) entry which is preliminary data.</text>
</comment>
<evidence type="ECO:0000256" key="1">
    <source>
        <dbReference type="SAM" id="Phobius"/>
    </source>
</evidence>
<accession>A0A813G4T7</accession>
<keyword evidence="1" id="KW-0472">Membrane</keyword>
<keyword evidence="4" id="KW-1185">Reference proteome</keyword>
<evidence type="ECO:0000313" key="4">
    <source>
        <dbReference type="Proteomes" id="UP000654075"/>
    </source>
</evidence>
<proteinExistence type="predicted"/>
<evidence type="ECO:0000313" key="3">
    <source>
        <dbReference type="EMBL" id="CAE8619691.1"/>
    </source>
</evidence>
<name>A0A813G4T7_POLGL</name>
<reference evidence="3" key="1">
    <citation type="submission" date="2021-02" db="EMBL/GenBank/DDBJ databases">
        <authorList>
            <person name="Dougan E. K."/>
            <person name="Rhodes N."/>
            <person name="Thang M."/>
            <person name="Chan C."/>
        </authorList>
    </citation>
    <scope>NUCLEOTIDE SEQUENCE</scope>
</reference>
<evidence type="ECO:0000256" key="2">
    <source>
        <dbReference type="SAM" id="SignalP"/>
    </source>
</evidence>
<evidence type="ECO:0008006" key="5">
    <source>
        <dbReference type="Google" id="ProtNLM"/>
    </source>
</evidence>
<keyword evidence="1" id="KW-0812">Transmembrane</keyword>
<dbReference type="Proteomes" id="UP000654075">
    <property type="component" value="Unassembled WGS sequence"/>
</dbReference>
<dbReference type="InterPro" id="IPR029058">
    <property type="entry name" value="AB_hydrolase_fold"/>
</dbReference>
<dbReference type="Gene3D" id="3.40.50.1820">
    <property type="entry name" value="alpha/beta hydrolase"/>
    <property type="match status" value="1"/>
</dbReference>
<sequence>MPWHRMIFGLLSTVFACCRATPGTFDGSLHEPFDVASQGITTNALPEVAHTVSLGAEKVEVSDTVTSWARPWRMSWVSVTIQNRTYAVRTRRLGHGPTQLFCVQGGPGGLYWDLNFLAVYLDMSRYEIIQYDPLGSKPSPCFWPDEECYADHSWMTVEGFVSTMDQVHQALEVSSNAVIVAHSFGVVCTLEFLLRWPSRVRGAVLSDWVASQSQAAARLHWCEQNVNMCRAFKPSLREPWREEGNNNHILGHVFWGPHGNGSGGILETWDVRSKLHMLQHIPTLTFAGDYDIIFATDALAMSQALQGDYVHLSDAGHFSFVDRRSAWLAAFEQWVDQIPVTRGINFPSKSSLQVGSVLCPVAIFFSVLFGICFSVFKKRPTQLQAPLLDSGCSS</sequence>
<feature type="chain" id="PRO_5032752055" description="AB hydrolase-1 domain-containing protein" evidence="2">
    <location>
        <begin position="21"/>
        <end position="394"/>
    </location>
</feature>
<keyword evidence="2" id="KW-0732">Signal</keyword>
<feature type="transmembrane region" description="Helical" evidence="1">
    <location>
        <begin position="354"/>
        <end position="376"/>
    </location>
</feature>
<gene>
    <name evidence="3" type="ORF">PGLA1383_LOCUS37273</name>
</gene>
<dbReference type="EMBL" id="CAJNNV010027202">
    <property type="protein sequence ID" value="CAE8619691.1"/>
    <property type="molecule type" value="Genomic_DNA"/>
</dbReference>
<protein>
    <recommendedName>
        <fullName evidence="5">AB hydrolase-1 domain-containing protein</fullName>
    </recommendedName>
</protein>
<dbReference type="AlphaFoldDB" id="A0A813G4T7"/>
<dbReference type="SUPFAM" id="SSF53474">
    <property type="entry name" value="alpha/beta-Hydrolases"/>
    <property type="match status" value="1"/>
</dbReference>